<sequence>MACTFCAIIAGELPAAEVYSDDQLVAFLDHKPLFHGHVLLVPREHMVIMSDLPADRVEHFFRTAQRLERAVEKALGADGSLVLINNVVSQSVPHLHLHVIPRKRKDGLRFWLGPRHPYTAAEPAEKYAALIRAALD</sequence>
<dbReference type="SUPFAM" id="SSF54197">
    <property type="entry name" value="HIT-like"/>
    <property type="match status" value="1"/>
</dbReference>
<dbReference type="PANTHER" id="PTHR46648">
    <property type="entry name" value="HIT FAMILY PROTEIN 1"/>
    <property type="match status" value="1"/>
</dbReference>
<dbReference type="PROSITE" id="PS51084">
    <property type="entry name" value="HIT_2"/>
    <property type="match status" value="1"/>
</dbReference>
<dbReference type="OrthoDB" id="9784774at2"/>
<accession>A0A4V3D056</accession>
<feature type="short sequence motif" description="Histidine triad motif" evidence="2 3">
    <location>
        <begin position="94"/>
        <end position="98"/>
    </location>
</feature>
<dbReference type="EMBL" id="SNXZ01000001">
    <property type="protein sequence ID" value="TDQ04445.1"/>
    <property type="molecule type" value="Genomic_DNA"/>
</dbReference>
<dbReference type="Pfam" id="PF01230">
    <property type="entry name" value="HIT"/>
    <property type="match status" value="1"/>
</dbReference>
<evidence type="ECO:0000313" key="6">
    <source>
        <dbReference type="Proteomes" id="UP000295444"/>
    </source>
</evidence>
<name>A0A4V3D056_LABRH</name>
<evidence type="ECO:0000256" key="1">
    <source>
        <dbReference type="PIRSR" id="PIRSR601310-1"/>
    </source>
</evidence>
<comment type="caution">
    <text evidence="5">The sequence shown here is derived from an EMBL/GenBank/DDBJ whole genome shotgun (WGS) entry which is preliminary data.</text>
</comment>
<feature type="active site" description="Tele-AMP-histidine intermediate" evidence="1">
    <location>
        <position position="96"/>
    </location>
</feature>
<dbReference type="Proteomes" id="UP000295444">
    <property type="component" value="Unassembled WGS sequence"/>
</dbReference>
<dbReference type="GO" id="GO:0003824">
    <property type="term" value="F:catalytic activity"/>
    <property type="evidence" value="ECO:0007669"/>
    <property type="project" value="InterPro"/>
</dbReference>
<feature type="domain" description="HIT" evidence="4">
    <location>
        <begin position="4"/>
        <end position="109"/>
    </location>
</feature>
<dbReference type="InterPro" id="IPR001310">
    <property type="entry name" value="Histidine_triad_HIT"/>
</dbReference>
<dbReference type="GO" id="GO:0009117">
    <property type="term" value="P:nucleotide metabolic process"/>
    <property type="evidence" value="ECO:0007669"/>
    <property type="project" value="TreeGrafter"/>
</dbReference>
<dbReference type="InterPro" id="IPR036265">
    <property type="entry name" value="HIT-like_sf"/>
</dbReference>
<dbReference type="PANTHER" id="PTHR46648:SF1">
    <property type="entry name" value="ADENOSINE 5'-MONOPHOSPHORAMIDASE HNT1"/>
    <property type="match status" value="1"/>
</dbReference>
<proteinExistence type="predicted"/>
<dbReference type="PRINTS" id="PR00332">
    <property type="entry name" value="HISTRIAD"/>
</dbReference>
<organism evidence="5 6">
    <name type="scientific">Labedaea rhizosphaerae</name>
    <dbReference type="NCBI Taxonomy" id="598644"/>
    <lineage>
        <taxon>Bacteria</taxon>
        <taxon>Bacillati</taxon>
        <taxon>Actinomycetota</taxon>
        <taxon>Actinomycetes</taxon>
        <taxon>Pseudonocardiales</taxon>
        <taxon>Pseudonocardiaceae</taxon>
        <taxon>Labedaea</taxon>
    </lineage>
</organism>
<dbReference type="InterPro" id="IPR011146">
    <property type="entry name" value="HIT-like"/>
</dbReference>
<dbReference type="AlphaFoldDB" id="A0A4V3D056"/>
<reference evidence="5 6" key="1">
    <citation type="submission" date="2019-03" db="EMBL/GenBank/DDBJ databases">
        <title>Genomic Encyclopedia of Type Strains, Phase IV (KMG-IV): sequencing the most valuable type-strain genomes for metagenomic binning, comparative biology and taxonomic classification.</title>
        <authorList>
            <person name="Goeker M."/>
        </authorList>
    </citation>
    <scope>NUCLEOTIDE SEQUENCE [LARGE SCALE GENOMIC DNA]</scope>
    <source>
        <strain evidence="5 6">DSM 45361</strain>
    </source>
</reference>
<evidence type="ECO:0000259" key="4">
    <source>
        <dbReference type="PROSITE" id="PS51084"/>
    </source>
</evidence>
<evidence type="ECO:0000313" key="5">
    <source>
        <dbReference type="EMBL" id="TDQ04445.1"/>
    </source>
</evidence>
<evidence type="ECO:0000256" key="2">
    <source>
        <dbReference type="PIRSR" id="PIRSR601310-3"/>
    </source>
</evidence>
<evidence type="ECO:0000256" key="3">
    <source>
        <dbReference type="PROSITE-ProRule" id="PRU00464"/>
    </source>
</evidence>
<keyword evidence="6" id="KW-1185">Reference proteome</keyword>
<dbReference type="RefSeq" id="WP_133847345.1">
    <property type="nucleotide sequence ID" value="NZ_SNXZ01000001.1"/>
</dbReference>
<protein>
    <submittedName>
        <fullName evidence="5">Histidine triad (HIT) family protein</fullName>
    </submittedName>
</protein>
<dbReference type="Gene3D" id="3.30.428.10">
    <property type="entry name" value="HIT-like"/>
    <property type="match status" value="1"/>
</dbReference>
<gene>
    <name evidence="5" type="ORF">EV186_101397</name>
</gene>